<dbReference type="AlphaFoldDB" id="A0A848EUM7"/>
<feature type="domain" description="Phage MuF C-terminal" evidence="1">
    <location>
        <begin position="7"/>
        <end position="71"/>
    </location>
</feature>
<comment type="caution">
    <text evidence="2">The sequence shown here is derived from an EMBL/GenBank/DDBJ whole genome shotgun (WGS) entry which is preliminary data.</text>
</comment>
<organism evidence="2 3">
    <name type="scientific">Megasphaera elsdenii</name>
    <dbReference type="NCBI Taxonomy" id="907"/>
    <lineage>
        <taxon>Bacteria</taxon>
        <taxon>Bacillati</taxon>
        <taxon>Bacillota</taxon>
        <taxon>Negativicutes</taxon>
        <taxon>Veillonellales</taxon>
        <taxon>Veillonellaceae</taxon>
        <taxon>Megasphaera</taxon>
    </lineage>
</organism>
<name>A0A848EUM7_MEGEL</name>
<evidence type="ECO:0000313" key="2">
    <source>
        <dbReference type="EMBL" id="NMK39157.1"/>
    </source>
</evidence>
<dbReference type="Proteomes" id="UP000536773">
    <property type="component" value="Unassembled WGS sequence"/>
</dbReference>
<sequence>MHWKHGLKISPEVLKEIPRRIADPIFILKAIDNKGIEDISSKIIVVDLKDNNGATIIIPFVMNQKTRDRNKIAGNIIIKCL</sequence>
<dbReference type="InterPro" id="IPR041131">
    <property type="entry name" value="MuF_C"/>
</dbReference>
<dbReference type="RefSeq" id="WP_169013575.1">
    <property type="nucleotide sequence ID" value="NZ_JABBJH010000008.1"/>
</dbReference>
<protein>
    <recommendedName>
        <fullName evidence="1">Phage MuF C-terminal domain-containing protein</fullName>
    </recommendedName>
</protein>
<evidence type="ECO:0000313" key="3">
    <source>
        <dbReference type="Proteomes" id="UP000536773"/>
    </source>
</evidence>
<gene>
    <name evidence="2" type="ORF">HG933_07160</name>
</gene>
<accession>A0A848EUM7</accession>
<reference evidence="2 3" key="1">
    <citation type="submission" date="2020-04" db="EMBL/GenBank/DDBJ databases">
        <authorList>
            <person name="Hitch T.C.A."/>
            <person name="Wylensek D."/>
            <person name="Clavel T."/>
        </authorList>
    </citation>
    <scope>NUCLEOTIDE SEQUENCE [LARGE SCALE GENOMIC DNA]</scope>
    <source>
        <strain evidence="2 3">WCA-386-APC-2A</strain>
    </source>
</reference>
<evidence type="ECO:0000259" key="1">
    <source>
        <dbReference type="Pfam" id="PF18819"/>
    </source>
</evidence>
<dbReference type="EMBL" id="JABBJH010000008">
    <property type="protein sequence ID" value="NMK39157.1"/>
    <property type="molecule type" value="Genomic_DNA"/>
</dbReference>
<dbReference type="Pfam" id="PF18819">
    <property type="entry name" value="MuF_C"/>
    <property type="match status" value="1"/>
</dbReference>
<proteinExistence type="predicted"/>